<dbReference type="EC" id="2.1.1.-" evidence="2"/>
<proteinExistence type="predicted"/>
<dbReference type="CDD" id="cd02440">
    <property type="entry name" value="AdoMet_MTases"/>
    <property type="match status" value="1"/>
</dbReference>
<evidence type="ECO:0000313" key="2">
    <source>
        <dbReference type="EMBL" id="MFC6059969.1"/>
    </source>
</evidence>
<gene>
    <name evidence="2" type="ORF">ACFP50_32615</name>
</gene>
<dbReference type="GO" id="GO:0008168">
    <property type="term" value="F:methyltransferase activity"/>
    <property type="evidence" value="ECO:0007669"/>
    <property type="project" value="UniProtKB-KW"/>
</dbReference>
<keyword evidence="3" id="KW-1185">Reference proteome</keyword>
<keyword evidence="2" id="KW-0489">Methyltransferase</keyword>
<keyword evidence="2" id="KW-0808">Transferase</keyword>
<reference evidence="3" key="1">
    <citation type="journal article" date="2019" name="Int. J. Syst. Evol. Microbiol.">
        <title>The Global Catalogue of Microorganisms (GCM) 10K type strain sequencing project: providing services to taxonomists for standard genome sequencing and annotation.</title>
        <authorList>
            <consortium name="The Broad Institute Genomics Platform"/>
            <consortium name="The Broad Institute Genome Sequencing Center for Infectious Disease"/>
            <person name="Wu L."/>
            <person name="Ma J."/>
        </authorList>
    </citation>
    <scope>NUCLEOTIDE SEQUENCE [LARGE SCALE GENOMIC DNA]</scope>
    <source>
        <strain evidence="3">JCM 12763</strain>
    </source>
</reference>
<dbReference type="Pfam" id="PF08241">
    <property type="entry name" value="Methyltransf_11"/>
    <property type="match status" value="1"/>
</dbReference>
<comment type="caution">
    <text evidence="2">The sequence shown here is derived from an EMBL/GenBank/DDBJ whole genome shotgun (WGS) entry which is preliminary data.</text>
</comment>
<protein>
    <submittedName>
        <fullName evidence="2">Class I SAM-dependent methyltransferase</fullName>
        <ecNumber evidence="2">2.1.1.-</ecNumber>
    </submittedName>
</protein>
<dbReference type="EMBL" id="JBHSPT010000104">
    <property type="protein sequence ID" value="MFC6059969.1"/>
    <property type="molecule type" value="Genomic_DNA"/>
</dbReference>
<feature type="domain" description="Methyltransferase type 11" evidence="1">
    <location>
        <begin position="4"/>
        <end position="82"/>
    </location>
</feature>
<organism evidence="2 3">
    <name type="scientific">Streptomyces pratens</name>
    <dbReference type="NCBI Taxonomy" id="887456"/>
    <lineage>
        <taxon>Bacteria</taxon>
        <taxon>Bacillati</taxon>
        <taxon>Actinomycetota</taxon>
        <taxon>Actinomycetes</taxon>
        <taxon>Kitasatosporales</taxon>
        <taxon>Streptomycetaceae</taxon>
        <taxon>Streptomyces</taxon>
    </lineage>
</organism>
<dbReference type="Proteomes" id="UP001596242">
    <property type="component" value="Unassembled WGS sequence"/>
</dbReference>
<name>A0ABW1M981_9ACTN</name>
<dbReference type="RefSeq" id="WP_386405208.1">
    <property type="nucleotide sequence ID" value="NZ_JBHSPT010000104.1"/>
</dbReference>
<dbReference type="InterPro" id="IPR013216">
    <property type="entry name" value="Methyltransf_11"/>
</dbReference>
<evidence type="ECO:0000259" key="1">
    <source>
        <dbReference type="Pfam" id="PF08241"/>
    </source>
</evidence>
<dbReference type="InterPro" id="IPR029063">
    <property type="entry name" value="SAM-dependent_MTases_sf"/>
</dbReference>
<evidence type="ECO:0000313" key="3">
    <source>
        <dbReference type="Proteomes" id="UP001596242"/>
    </source>
</evidence>
<dbReference type="SUPFAM" id="SSF53335">
    <property type="entry name" value="S-adenosyl-L-methionine-dependent methyltransferases"/>
    <property type="match status" value="1"/>
</dbReference>
<accession>A0ABW1M981</accession>
<dbReference type="GO" id="GO:0032259">
    <property type="term" value="P:methylation"/>
    <property type="evidence" value="ECO:0007669"/>
    <property type="project" value="UniProtKB-KW"/>
</dbReference>
<sequence>MRLEGFDLSPVAVTQATARRRHFLDNAIARASFRVAELENTGLPDGCAHGIVCVNALGRGADKAAVVRELARLLAPGGRLVMTRSQRPSVTPAWAEQARAAGLQAEHLDERPDEPTMWRHLYQL</sequence>
<dbReference type="Gene3D" id="3.40.50.150">
    <property type="entry name" value="Vaccinia Virus protein VP39"/>
    <property type="match status" value="1"/>
</dbReference>